<keyword evidence="1" id="KW-0472">Membrane</keyword>
<gene>
    <name evidence="2" type="ORF">S03H2_42973</name>
</gene>
<organism evidence="2">
    <name type="scientific">marine sediment metagenome</name>
    <dbReference type="NCBI Taxonomy" id="412755"/>
    <lineage>
        <taxon>unclassified sequences</taxon>
        <taxon>metagenomes</taxon>
        <taxon>ecological metagenomes</taxon>
    </lineage>
</organism>
<name>X1IKL2_9ZZZZ</name>
<accession>X1IKL2</accession>
<dbReference type="Pfam" id="PF13347">
    <property type="entry name" value="MFS_2"/>
    <property type="match status" value="1"/>
</dbReference>
<keyword evidence="1" id="KW-0812">Transmembrane</keyword>
<evidence type="ECO:0008006" key="3">
    <source>
        <dbReference type="Google" id="ProtNLM"/>
    </source>
</evidence>
<protein>
    <recommendedName>
        <fullName evidence="3">Major facilitator superfamily (MFS) profile domain-containing protein</fullName>
    </recommendedName>
</protein>
<proteinExistence type="predicted"/>
<evidence type="ECO:0000256" key="1">
    <source>
        <dbReference type="SAM" id="Phobius"/>
    </source>
</evidence>
<dbReference type="EMBL" id="BARU01026772">
    <property type="protein sequence ID" value="GAH66654.1"/>
    <property type="molecule type" value="Genomic_DNA"/>
</dbReference>
<feature type="transmembrane region" description="Helical" evidence="1">
    <location>
        <begin position="25"/>
        <end position="44"/>
    </location>
</feature>
<comment type="caution">
    <text evidence="2">The sequence shown here is derived from an EMBL/GenBank/DDBJ whole genome shotgun (WGS) entry which is preliminary data.</text>
</comment>
<feature type="transmembrane region" description="Helical" evidence="1">
    <location>
        <begin position="64"/>
        <end position="87"/>
    </location>
</feature>
<evidence type="ECO:0000313" key="2">
    <source>
        <dbReference type="EMBL" id="GAH66654.1"/>
    </source>
</evidence>
<dbReference type="AlphaFoldDB" id="X1IKL2"/>
<reference evidence="2" key="1">
    <citation type="journal article" date="2014" name="Front. Microbiol.">
        <title>High frequency of phylogenetically diverse reductive dehalogenase-homologous genes in deep subseafloor sedimentary metagenomes.</title>
        <authorList>
            <person name="Kawai M."/>
            <person name="Futagami T."/>
            <person name="Toyoda A."/>
            <person name="Takaki Y."/>
            <person name="Nishi S."/>
            <person name="Hori S."/>
            <person name="Arai W."/>
            <person name="Tsubouchi T."/>
            <person name="Morono Y."/>
            <person name="Uchiyama I."/>
            <person name="Ito T."/>
            <person name="Fujiyama A."/>
            <person name="Inagaki F."/>
            <person name="Takami H."/>
        </authorList>
    </citation>
    <scope>NUCLEOTIDE SEQUENCE</scope>
    <source>
        <strain evidence="2">Expedition CK06-06</strain>
    </source>
</reference>
<sequence>MTEPAVSAAIDYDELKTGKRREGTYTGVFGFIVRLSLVLAAITLTTVQLLTGFESGAETQSPSALFGLTLLISLVPVLGGLCALITFKFFPINYKNFCEQQEKLKVLHEKRLIELEKIQ</sequence>
<keyword evidence="1" id="KW-1133">Transmembrane helix</keyword>